<feature type="compositionally biased region" description="Basic and acidic residues" evidence="1">
    <location>
        <begin position="171"/>
        <end position="180"/>
    </location>
</feature>
<feature type="compositionally biased region" description="Polar residues" evidence="1">
    <location>
        <begin position="243"/>
        <end position="266"/>
    </location>
</feature>
<feature type="region of interest" description="Disordered" evidence="1">
    <location>
        <begin position="113"/>
        <end position="290"/>
    </location>
</feature>
<dbReference type="Proteomes" id="UP000612746">
    <property type="component" value="Unassembled WGS sequence"/>
</dbReference>
<evidence type="ECO:0000256" key="1">
    <source>
        <dbReference type="SAM" id="MobiDB-lite"/>
    </source>
</evidence>
<protein>
    <submittedName>
        <fullName evidence="3">Uncharacterized protein</fullName>
    </submittedName>
</protein>
<keyword evidence="2" id="KW-0812">Transmembrane</keyword>
<feature type="compositionally biased region" description="Basic and acidic residues" evidence="1">
    <location>
        <begin position="129"/>
        <end position="139"/>
    </location>
</feature>
<feature type="compositionally biased region" description="Basic and acidic residues" evidence="1">
    <location>
        <begin position="209"/>
        <end position="220"/>
    </location>
</feature>
<evidence type="ECO:0000313" key="3">
    <source>
        <dbReference type="EMBL" id="KAG2186704.1"/>
    </source>
</evidence>
<dbReference type="EMBL" id="JAEPRA010000004">
    <property type="protein sequence ID" value="KAG2186704.1"/>
    <property type="molecule type" value="Genomic_DNA"/>
</dbReference>
<feature type="transmembrane region" description="Helical" evidence="2">
    <location>
        <begin position="61"/>
        <end position="87"/>
    </location>
</feature>
<name>A0A8H7Q555_9FUNG</name>
<evidence type="ECO:0000313" key="4">
    <source>
        <dbReference type="Proteomes" id="UP000612746"/>
    </source>
</evidence>
<proteinExistence type="predicted"/>
<gene>
    <name evidence="3" type="ORF">INT44_002930</name>
</gene>
<keyword evidence="2" id="KW-0472">Membrane</keyword>
<feature type="transmembrane region" description="Helical" evidence="2">
    <location>
        <begin position="34"/>
        <end position="54"/>
    </location>
</feature>
<keyword evidence="2" id="KW-1133">Transmembrane helix</keyword>
<sequence>MANNKLHVRLNERVEEYKLTPEEVAAIDKARGQLSSYTTFGGFAGAAVGAFLGVRRRFSPWASFALAGGGFLIGTQMGLVSGALAGVNTIKTLPNSEHLMNLVRDVQNEILAEKGFKRDSPTSPPRRMSPAERESELRNYQHGNQLGKKQDENGEFMSEDDSLTDNSGIERPFEETDAAPRRRVTGYTQRQQPETEAGQEEDESNANYDGRRGAWEKIRSENLPNDRPTWAKLREQAHKQKAGQESSGAAQDNDTMTSTQLQSDSIPRTREEMEQVSQRSRKNKYGDPVD</sequence>
<dbReference type="OrthoDB" id="2438256at2759"/>
<organism evidence="3 4">
    <name type="scientific">Umbelopsis vinacea</name>
    <dbReference type="NCBI Taxonomy" id="44442"/>
    <lineage>
        <taxon>Eukaryota</taxon>
        <taxon>Fungi</taxon>
        <taxon>Fungi incertae sedis</taxon>
        <taxon>Mucoromycota</taxon>
        <taxon>Mucoromycotina</taxon>
        <taxon>Umbelopsidomycetes</taxon>
        <taxon>Umbelopsidales</taxon>
        <taxon>Umbelopsidaceae</taxon>
        <taxon>Umbelopsis</taxon>
    </lineage>
</organism>
<accession>A0A8H7Q555</accession>
<comment type="caution">
    <text evidence="3">The sequence shown here is derived from an EMBL/GenBank/DDBJ whole genome shotgun (WGS) entry which is preliminary data.</text>
</comment>
<dbReference type="AlphaFoldDB" id="A0A8H7Q555"/>
<feature type="compositionally biased region" description="Acidic residues" evidence="1">
    <location>
        <begin position="153"/>
        <end position="163"/>
    </location>
</feature>
<keyword evidence="4" id="KW-1185">Reference proteome</keyword>
<reference evidence="3" key="1">
    <citation type="submission" date="2020-12" db="EMBL/GenBank/DDBJ databases">
        <title>Metabolic potential, ecology and presence of endohyphal bacteria is reflected in genomic diversity of Mucoromycotina.</title>
        <authorList>
            <person name="Muszewska A."/>
            <person name="Okrasinska A."/>
            <person name="Steczkiewicz K."/>
            <person name="Drgas O."/>
            <person name="Orlowska M."/>
            <person name="Perlinska-Lenart U."/>
            <person name="Aleksandrzak-Piekarczyk T."/>
            <person name="Szatraj K."/>
            <person name="Zielenkiewicz U."/>
            <person name="Pilsyk S."/>
            <person name="Malc E."/>
            <person name="Mieczkowski P."/>
            <person name="Kruszewska J.S."/>
            <person name="Biernat P."/>
            <person name="Pawlowska J."/>
        </authorList>
    </citation>
    <scope>NUCLEOTIDE SEQUENCE</scope>
    <source>
        <strain evidence="3">WA0000051536</strain>
    </source>
</reference>
<evidence type="ECO:0000256" key="2">
    <source>
        <dbReference type="SAM" id="Phobius"/>
    </source>
</evidence>